<dbReference type="AlphaFoldDB" id="A0AAD1Z4B6"/>
<reference evidence="3" key="1">
    <citation type="submission" date="2023-05" db="EMBL/GenBank/DDBJ databases">
        <authorList>
            <person name="Huff M."/>
        </authorList>
    </citation>
    <scope>NUCLEOTIDE SEQUENCE</scope>
</reference>
<sequence>MRIDSTTLAVVRSGTAKLREMSFGMMLQSLAIKVGCHFHEHVLTGLISLYLKCEDILTAWVLFELIGKPDLIACNAIISGYSFNNKTESSVQLYKELLFSGEKVISSIMVGLIHVFHPFGRLDPTSLIYDFCVKYGVIFISFVSTALTTVYCRLNEIESARKLFDEPADKSLASWNSTISRYAQNGPTEIAISIFREMQNLDIHPNPVTITSILSAFSQLGALSLGKWVHDVIKTESFESVGI</sequence>
<dbReference type="PROSITE" id="PS51375">
    <property type="entry name" value="PPR"/>
    <property type="match status" value="1"/>
</dbReference>
<dbReference type="InterPro" id="IPR046960">
    <property type="entry name" value="PPR_At4g14850-like_plant"/>
</dbReference>
<dbReference type="GO" id="GO:0009451">
    <property type="term" value="P:RNA modification"/>
    <property type="evidence" value="ECO:0007669"/>
    <property type="project" value="InterPro"/>
</dbReference>
<proteinExistence type="predicted"/>
<evidence type="ECO:0000256" key="1">
    <source>
        <dbReference type="ARBA" id="ARBA00022737"/>
    </source>
</evidence>
<evidence type="ECO:0008006" key="5">
    <source>
        <dbReference type="Google" id="ProtNLM"/>
    </source>
</evidence>
<dbReference type="Gene3D" id="1.25.40.10">
    <property type="entry name" value="Tetratricopeptide repeat domain"/>
    <property type="match status" value="2"/>
</dbReference>
<keyword evidence="1" id="KW-0677">Repeat</keyword>
<dbReference type="PANTHER" id="PTHR47926">
    <property type="entry name" value="PENTATRICOPEPTIDE REPEAT-CONTAINING PROTEIN"/>
    <property type="match status" value="1"/>
</dbReference>
<evidence type="ECO:0000313" key="3">
    <source>
        <dbReference type="EMBL" id="CAI9761010.1"/>
    </source>
</evidence>
<dbReference type="InterPro" id="IPR011990">
    <property type="entry name" value="TPR-like_helical_dom_sf"/>
</dbReference>
<dbReference type="Pfam" id="PF01535">
    <property type="entry name" value="PPR"/>
    <property type="match status" value="2"/>
</dbReference>
<gene>
    <name evidence="3" type="ORF">FPE_LOCUS8440</name>
</gene>
<feature type="repeat" description="PPR" evidence="2">
    <location>
        <begin position="171"/>
        <end position="205"/>
    </location>
</feature>
<dbReference type="PANTHER" id="PTHR47926:SF347">
    <property type="entry name" value="PENTATRICOPEPTIDE REPEAT-CONTAINING PROTEIN"/>
    <property type="match status" value="1"/>
</dbReference>
<dbReference type="NCBIfam" id="TIGR00756">
    <property type="entry name" value="PPR"/>
    <property type="match status" value="1"/>
</dbReference>
<evidence type="ECO:0000313" key="4">
    <source>
        <dbReference type="Proteomes" id="UP000834106"/>
    </source>
</evidence>
<organism evidence="3 4">
    <name type="scientific">Fraxinus pennsylvanica</name>
    <dbReference type="NCBI Taxonomy" id="56036"/>
    <lineage>
        <taxon>Eukaryota</taxon>
        <taxon>Viridiplantae</taxon>
        <taxon>Streptophyta</taxon>
        <taxon>Embryophyta</taxon>
        <taxon>Tracheophyta</taxon>
        <taxon>Spermatophyta</taxon>
        <taxon>Magnoliopsida</taxon>
        <taxon>eudicotyledons</taxon>
        <taxon>Gunneridae</taxon>
        <taxon>Pentapetalae</taxon>
        <taxon>asterids</taxon>
        <taxon>lamiids</taxon>
        <taxon>Lamiales</taxon>
        <taxon>Oleaceae</taxon>
        <taxon>Oleeae</taxon>
        <taxon>Fraxinus</taxon>
    </lineage>
</organism>
<evidence type="ECO:0000256" key="2">
    <source>
        <dbReference type="PROSITE-ProRule" id="PRU00708"/>
    </source>
</evidence>
<accession>A0AAD1Z4B6</accession>
<dbReference type="EMBL" id="OU503040">
    <property type="protein sequence ID" value="CAI9761010.1"/>
    <property type="molecule type" value="Genomic_DNA"/>
</dbReference>
<keyword evidence="4" id="KW-1185">Reference proteome</keyword>
<dbReference type="InterPro" id="IPR002885">
    <property type="entry name" value="PPR_rpt"/>
</dbReference>
<dbReference type="FunFam" id="1.25.40.10:FF:000364">
    <property type="entry name" value="Pentatricopeptide repeat (PPR-like) superfamily protein"/>
    <property type="match status" value="1"/>
</dbReference>
<dbReference type="GO" id="GO:0003723">
    <property type="term" value="F:RNA binding"/>
    <property type="evidence" value="ECO:0007669"/>
    <property type="project" value="InterPro"/>
</dbReference>
<dbReference type="Pfam" id="PF13041">
    <property type="entry name" value="PPR_2"/>
    <property type="match status" value="1"/>
</dbReference>
<dbReference type="Proteomes" id="UP000834106">
    <property type="component" value="Chromosome 5"/>
</dbReference>
<protein>
    <recommendedName>
        <fullName evidence="5">Pentatricopeptide repeat-containing protein</fullName>
    </recommendedName>
</protein>
<name>A0AAD1Z4B6_9LAMI</name>